<protein>
    <submittedName>
        <fullName evidence="9">Four-carbon acid sugar kinase family protein</fullName>
    </submittedName>
</protein>
<keyword evidence="6" id="KW-0119">Carbohydrate metabolism</keyword>
<evidence type="ECO:0000259" key="8">
    <source>
        <dbReference type="Pfam" id="PF17042"/>
    </source>
</evidence>
<dbReference type="InterPro" id="IPR031475">
    <property type="entry name" value="NBD_C"/>
</dbReference>
<sequence>MTIQIGIIADDLTGASDSGVQFTRMGMTAQVIFHLGEEGAASARTDVVVVDTDSRSLPAEQAYAQAASAANYLKESGALHFYKKMDSTLRGNIGAEIDGVMDAIPFDMALVAPAFPKIGRTTVAGRHYLHGTLVDQTEMGRDPKSPVRESDLARLLASQSKRKTGLLPLSVLREGDESVGNRLDELRRGGAELIICDAETDEDMQRIARSVSVYPARMLWTGSAGLADFLPQALGLGGSGEKAAPLPKTGYPIVLVAGSISPTTREQLQHVHEQGGVARVELNPLPLLGAKAEQEQEIARCIAEMEAALQAGQGNIALSSQAGPEDVRAAKELEAEKGLPNGEISNRIASALGEVAAAIVKKYDLQGMILTGGDTAKAVCRHMGATGMELLRELEPGIPLGRLVGPHRFCVVTKAGAFGTRPSLWRAFHELRGESSE</sequence>
<accession>A0A7T5JN22</accession>
<keyword evidence="2" id="KW-0808">Transferase</keyword>
<evidence type="ECO:0000259" key="7">
    <source>
        <dbReference type="Pfam" id="PF07005"/>
    </source>
</evidence>
<feature type="domain" description="Four-carbon acid sugar kinase nucleotide binding" evidence="8">
    <location>
        <begin position="254"/>
        <end position="421"/>
    </location>
</feature>
<evidence type="ECO:0000313" key="9">
    <source>
        <dbReference type="EMBL" id="QQE73622.1"/>
    </source>
</evidence>
<proteinExistence type="inferred from homology"/>
<dbReference type="Pfam" id="PF17042">
    <property type="entry name" value="NBD_C"/>
    <property type="match status" value="1"/>
</dbReference>
<dbReference type="InterPro" id="IPR042213">
    <property type="entry name" value="NBD_C_sf"/>
</dbReference>
<dbReference type="InterPro" id="IPR010737">
    <property type="entry name" value="4-carb_acid_sugar_kinase_N"/>
</dbReference>
<dbReference type="SUPFAM" id="SSF142764">
    <property type="entry name" value="YgbK-like"/>
    <property type="match status" value="1"/>
</dbReference>
<dbReference type="Proteomes" id="UP000677234">
    <property type="component" value="Chromosome"/>
</dbReference>
<dbReference type="KEGG" id="bcop:JD108_17265"/>
<keyword evidence="3" id="KW-0547">Nucleotide-binding</keyword>
<evidence type="ECO:0000256" key="6">
    <source>
        <dbReference type="ARBA" id="ARBA00023277"/>
    </source>
</evidence>
<dbReference type="Gene3D" id="3.40.980.20">
    <property type="entry name" value="Four-carbon acid sugar kinase, nucleotide binding domain"/>
    <property type="match status" value="1"/>
</dbReference>
<dbReference type="Gene3D" id="3.40.50.10840">
    <property type="entry name" value="Putative sugar-binding, N-terminal domain"/>
    <property type="match status" value="1"/>
</dbReference>
<name>A0A7T5JN22_9BACL</name>
<evidence type="ECO:0000313" key="11">
    <source>
        <dbReference type="Proteomes" id="UP000677234"/>
    </source>
</evidence>
<dbReference type="GO" id="GO:0005524">
    <property type="term" value="F:ATP binding"/>
    <property type="evidence" value="ECO:0007669"/>
    <property type="project" value="UniProtKB-KW"/>
</dbReference>
<evidence type="ECO:0000256" key="3">
    <source>
        <dbReference type="ARBA" id="ARBA00022741"/>
    </source>
</evidence>
<evidence type="ECO:0000256" key="1">
    <source>
        <dbReference type="ARBA" id="ARBA00005715"/>
    </source>
</evidence>
<reference evidence="9" key="1">
    <citation type="submission" date="2020-12" db="EMBL/GenBank/DDBJ databases">
        <title>strain FJAT-54423T represents a novel species of the genus Brevibacillus.</title>
        <authorList>
            <person name="Tang R."/>
        </authorList>
    </citation>
    <scope>NUCLEOTIDE SEQUENCE [LARGE SCALE GENOMIC DNA]</scope>
    <source>
        <strain evidence="9">FJAT-54423</strain>
    </source>
</reference>
<dbReference type="InterPro" id="IPR037051">
    <property type="entry name" value="4-carb_acid_sugar_kinase_N_sf"/>
</dbReference>
<feature type="domain" description="Four-carbon acid sugar kinase N-terminal" evidence="7">
    <location>
        <begin position="5"/>
        <end position="228"/>
    </location>
</feature>
<dbReference type="Proteomes" id="UP000595847">
    <property type="component" value="Chromosome"/>
</dbReference>
<keyword evidence="5" id="KW-0067">ATP-binding</keyword>
<dbReference type="Pfam" id="PF07005">
    <property type="entry name" value="SBD_N"/>
    <property type="match status" value="1"/>
</dbReference>
<dbReference type="RefSeq" id="WP_198827229.1">
    <property type="nucleotide sequence ID" value="NZ_CP066308.1"/>
</dbReference>
<dbReference type="AlphaFoldDB" id="A0A7T5JN22"/>
<dbReference type="EMBL" id="CP066308">
    <property type="protein sequence ID" value="QQE73622.1"/>
    <property type="molecule type" value="Genomic_DNA"/>
</dbReference>
<dbReference type="EMBL" id="CP073708">
    <property type="protein sequence ID" value="QUO40703.1"/>
    <property type="molecule type" value="Genomic_DNA"/>
</dbReference>
<evidence type="ECO:0000313" key="10">
    <source>
        <dbReference type="EMBL" id="QUO40703.1"/>
    </source>
</evidence>
<evidence type="ECO:0000256" key="5">
    <source>
        <dbReference type="ARBA" id="ARBA00022840"/>
    </source>
</evidence>
<keyword evidence="11" id="KW-1185">Reference proteome</keyword>
<organism evidence="9">
    <name type="scientific">Brevibacillus composti</name>
    <dbReference type="NCBI Taxonomy" id="2796470"/>
    <lineage>
        <taxon>Bacteria</taxon>
        <taxon>Bacillati</taxon>
        <taxon>Bacillota</taxon>
        <taxon>Bacilli</taxon>
        <taxon>Bacillales</taxon>
        <taxon>Paenibacillaceae</taxon>
        <taxon>Brevibacillus</taxon>
    </lineage>
</organism>
<evidence type="ECO:0000256" key="4">
    <source>
        <dbReference type="ARBA" id="ARBA00022777"/>
    </source>
</evidence>
<evidence type="ECO:0000256" key="2">
    <source>
        <dbReference type="ARBA" id="ARBA00022679"/>
    </source>
</evidence>
<gene>
    <name evidence="9" type="ORF">JD108_17265</name>
    <name evidence="10" type="ORF">KDJ56_17210</name>
</gene>
<keyword evidence="4 9" id="KW-0418">Kinase</keyword>
<comment type="similarity">
    <text evidence="1">Belongs to the four-carbon acid sugar kinase family.</text>
</comment>
<reference evidence="10" key="2">
    <citation type="submission" date="2021-04" db="EMBL/GenBank/DDBJ databases">
        <title>Brevibacillus composti FJAT-54423, complete genome.</title>
        <authorList>
            <person name="Tang R."/>
        </authorList>
    </citation>
    <scope>NUCLEOTIDE SEQUENCE</scope>
    <source>
        <strain evidence="10">FJAT-54424</strain>
    </source>
</reference>
<dbReference type="GO" id="GO:0016301">
    <property type="term" value="F:kinase activity"/>
    <property type="evidence" value="ECO:0007669"/>
    <property type="project" value="UniProtKB-KW"/>
</dbReference>